<keyword evidence="4 7" id="KW-1133">Transmembrane helix</keyword>
<organism evidence="8 9">
    <name type="scientific">Pseudonocardia sediminis</name>
    <dbReference type="NCBI Taxonomy" id="1397368"/>
    <lineage>
        <taxon>Bacteria</taxon>
        <taxon>Bacillati</taxon>
        <taxon>Actinomycetota</taxon>
        <taxon>Actinomycetes</taxon>
        <taxon>Pseudonocardiales</taxon>
        <taxon>Pseudonocardiaceae</taxon>
        <taxon>Pseudonocardia</taxon>
    </lineage>
</organism>
<keyword evidence="2" id="KW-1003">Cell membrane</keyword>
<keyword evidence="3 7" id="KW-0812">Transmembrane</keyword>
<feature type="transmembrane region" description="Helical" evidence="7">
    <location>
        <begin position="251"/>
        <end position="274"/>
    </location>
</feature>
<feature type="transmembrane region" description="Helical" evidence="7">
    <location>
        <begin position="105"/>
        <end position="124"/>
    </location>
</feature>
<evidence type="ECO:0000256" key="5">
    <source>
        <dbReference type="ARBA" id="ARBA00023136"/>
    </source>
</evidence>
<accession>A0A4Q7V2T8</accession>
<evidence type="ECO:0000313" key="9">
    <source>
        <dbReference type="Proteomes" id="UP000291591"/>
    </source>
</evidence>
<dbReference type="PANTHER" id="PTHR30213">
    <property type="entry name" value="INNER MEMBRANE PROTEIN YHJD"/>
    <property type="match status" value="1"/>
</dbReference>
<feature type="transmembrane region" description="Helical" evidence="7">
    <location>
        <begin position="179"/>
        <end position="202"/>
    </location>
</feature>
<protein>
    <submittedName>
        <fullName evidence="8">Membrane protein</fullName>
    </submittedName>
</protein>
<name>A0A4Q7V2T8_PSEST</name>
<evidence type="ECO:0000313" key="8">
    <source>
        <dbReference type="EMBL" id="RZT86899.1"/>
    </source>
</evidence>
<sequence length="290" mass="30041">MTVDPGRRRARTPDASGPGRRRARDLATRVGRTFPGTDLALWAAGATYFGLIGLVPLAMVSLWAVGALVGPEAVTAAMESAVGGLPDGHGTPTALRTLASVSLSLSWWQALVALFPASLYGEGLRRAFVQMSAVPDKLTGWRGRAGLLGVAAVAPLLVLAVLAAAPYVGPLYAGGGWSLVWGIVVAFHVVWITLSTALLAVFGLVGPGHLNRRALLVGAFGSGSVIAGFLQGFVLFLAIPVEWSAPFGGMPIIGAVSALALWLYILHILVLCGFRATVVLDELFSPAGRG</sequence>
<evidence type="ECO:0000256" key="1">
    <source>
        <dbReference type="ARBA" id="ARBA00004651"/>
    </source>
</evidence>
<comment type="caution">
    <text evidence="8">The sequence shown here is derived from an EMBL/GenBank/DDBJ whole genome shotgun (WGS) entry which is preliminary data.</text>
</comment>
<reference evidence="8 9" key="1">
    <citation type="submission" date="2019-02" db="EMBL/GenBank/DDBJ databases">
        <title>Sequencing the genomes of 1000 actinobacteria strains.</title>
        <authorList>
            <person name="Klenk H.-P."/>
        </authorList>
    </citation>
    <scope>NUCLEOTIDE SEQUENCE [LARGE SCALE GENOMIC DNA]</scope>
    <source>
        <strain evidence="8 9">DSM 45779</strain>
    </source>
</reference>
<gene>
    <name evidence="8" type="ORF">EV383_3798</name>
</gene>
<dbReference type="RefSeq" id="WP_130291118.1">
    <property type="nucleotide sequence ID" value="NZ_SHKL01000001.1"/>
</dbReference>
<dbReference type="GO" id="GO:0005886">
    <property type="term" value="C:plasma membrane"/>
    <property type="evidence" value="ECO:0007669"/>
    <property type="project" value="UniProtKB-SubCell"/>
</dbReference>
<evidence type="ECO:0000256" key="4">
    <source>
        <dbReference type="ARBA" id="ARBA00022989"/>
    </source>
</evidence>
<keyword evidence="5 7" id="KW-0472">Membrane</keyword>
<evidence type="ECO:0000256" key="6">
    <source>
        <dbReference type="SAM" id="MobiDB-lite"/>
    </source>
</evidence>
<dbReference type="EMBL" id="SHKL01000001">
    <property type="protein sequence ID" value="RZT86899.1"/>
    <property type="molecule type" value="Genomic_DNA"/>
</dbReference>
<feature type="region of interest" description="Disordered" evidence="6">
    <location>
        <begin position="1"/>
        <end position="24"/>
    </location>
</feature>
<evidence type="ECO:0000256" key="2">
    <source>
        <dbReference type="ARBA" id="ARBA00022475"/>
    </source>
</evidence>
<evidence type="ECO:0000256" key="7">
    <source>
        <dbReference type="SAM" id="Phobius"/>
    </source>
</evidence>
<dbReference type="OrthoDB" id="4374904at2"/>
<dbReference type="InterPro" id="IPR017039">
    <property type="entry name" value="Virul_fac_BrkB"/>
</dbReference>
<evidence type="ECO:0000256" key="3">
    <source>
        <dbReference type="ARBA" id="ARBA00022692"/>
    </source>
</evidence>
<comment type="subcellular location">
    <subcellularLocation>
        <location evidence="1">Cell membrane</location>
        <topology evidence="1">Multi-pass membrane protein</topology>
    </subcellularLocation>
</comment>
<proteinExistence type="predicted"/>
<dbReference type="AlphaFoldDB" id="A0A4Q7V2T8"/>
<feature type="transmembrane region" description="Helical" evidence="7">
    <location>
        <begin position="39"/>
        <end position="65"/>
    </location>
</feature>
<feature type="transmembrane region" description="Helical" evidence="7">
    <location>
        <begin position="145"/>
        <end position="167"/>
    </location>
</feature>
<dbReference type="Pfam" id="PF03631">
    <property type="entry name" value="Virul_fac_BrkB"/>
    <property type="match status" value="1"/>
</dbReference>
<feature type="transmembrane region" description="Helical" evidence="7">
    <location>
        <begin position="214"/>
        <end position="239"/>
    </location>
</feature>
<keyword evidence="9" id="KW-1185">Reference proteome</keyword>
<dbReference type="Proteomes" id="UP000291591">
    <property type="component" value="Unassembled WGS sequence"/>
</dbReference>
<dbReference type="PANTHER" id="PTHR30213:SF0">
    <property type="entry name" value="UPF0761 MEMBRANE PROTEIN YIHY"/>
    <property type="match status" value="1"/>
</dbReference>